<sequence>MNAPNEGHCGPNERPPVRQLVWLRTLIVCVIILAIGIAGAGYIRKTAPRAQKRPPQRTIPLVRTQPLVKDNHQVSVAAMGSVIPAREITLKTRVAGEIQSISPEFVEGGLIRSGEKIVKIDDEDYRLAITRQESAVVDAEYALKVEMGYQDVARREWSLLNPGQSADAQDAELALRKPHLAKAQSDLVAARAELEQARLDLARTDVIAPFNAIVREKHVAIGSQVSTQDALAELVGTDEYWVQVSLPIERLAWIRVPRSRTEKGAAVTVFYRGHRRRGTVARLLSDLETEGRMARILVSVEDPLGLKGDHPPSGPPMLIGEYVRVEIQGRTIDDVYRIPRAALRDNSSIWILGEDNALRIIPVETIWRDADHVLVQDSIEAGDRLIVSDLSTPVAGMQLKESPADADGSAVESARPKSRERTDG</sequence>
<keyword evidence="3" id="KW-0472">Membrane</keyword>
<proteinExistence type="inferred from homology"/>
<dbReference type="SUPFAM" id="SSF111369">
    <property type="entry name" value="HlyD-like secretion proteins"/>
    <property type="match status" value="1"/>
</dbReference>
<evidence type="ECO:0000313" key="4">
    <source>
        <dbReference type="EMBL" id="BBO78666.1"/>
    </source>
</evidence>
<keyword evidence="3" id="KW-1133">Transmembrane helix</keyword>
<feature type="compositionally biased region" description="Basic and acidic residues" evidence="2">
    <location>
        <begin position="414"/>
        <end position="424"/>
    </location>
</feature>
<feature type="transmembrane region" description="Helical" evidence="3">
    <location>
        <begin position="21"/>
        <end position="43"/>
    </location>
</feature>
<keyword evidence="5" id="KW-1185">Reference proteome</keyword>
<dbReference type="RefSeq" id="WP_155307283.1">
    <property type="nucleotide sequence ID" value="NZ_AP021875.1"/>
</dbReference>
<evidence type="ECO:0000313" key="5">
    <source>
        <dbReference type="Proteomes" id="UP000427769"/>
    </source>
</evidence>
<dbReference type="GO" id="GO:0015562">
    <property type="term" value="F:efflux transmembrane transporter activity"/>
    <property type="evidence" value="ECO:0007669"/>
    <property type="project" value="TreeGrafter"/>
</dbReference>
<name>A0A5K7Z9Y8_9BACT</name>
<reference evidence="4 5" key="1">
    <citation type="submission" date="2019-11" db="EMBL/GenBank/DDBJ databases">
        <title>Comparative genomics of hydrocarbon-degrading Desulfosarcina strains.</title>
        <authorList>
            <person name="Watanabe M."/>
            <person name="Kojima H."/>
            <person name="Fukui M."/>
        </authorList>
    </citation>
    <scope>NUCLEOTIDE SEQUENCE [LARGE SCALE GENOMIC DNA]</scope>
    <source>
        <strain evidence="4 5">PP31</strain>
    </source>
</reference>
<evidence type="ECO:0000256" key="2">
    <source>
        <dbReference type="SAM" id="MobiDB-lite"/>
    </source>
</evidence>
<dbReference type="Gene3D" id="2.40.30.170">
    <property type="match status" value="1"/>
</dbReference>
<keyword evidence="3" id="KW-0812">Transmembrane</keyword>
<dbReference type="InterPro" id="IPR006143">
    <property type="entry name" value="RND_pump_MFP"/>
</dbReference>
<dbReference type="KEGG" id="dwd:DSCW_60830"/>
<comment type="similarity">
    <text evidence="1">Belongs to the membrane fusion protein (MFP) (TC 8.A.1) family.</text>
</comment>
<organism evidence="4 5">
    <name type="scientific">Desulfosarcina widdelii</name>
    <dbReference type="NCBI Taxonomy" id="947919"/>
    <lineage>
        <taxon>Bacteria</taxon>
        <taxon>Pseudomonadati</taxon>
        <taxon>Thermodesulfobacteriota</taxon>
        <taxon>Desulfobacteria</taxon>
        <taxon>Desulfobacterales</taxon>
        <taxon>Desulfosarcinaceae</taxon>
        <taxon>Desulfosarcina</taxon>
    </lineage>
</organism>
<dbReference type="Gene3D" id="1.10.287.470">
    <property type="entry name" value="Helix hairpin bin"/>
    <property type="match status" value="1"/>
</dbReference>
<dbReference type="AlphaFoldDB" id="A0A5K7Z9Y8"/>
<gene>
    <name evidence="4" type="ORF">DSCW_60830</name>
</gene>
<dbReference type="NCBIfam" id="TIGR01730">
    <property type="entry name" value="RND_mfp"/>
    <property type="match status" value="1"/>
</dbReference>
<feature type="region of interest" description="Disordered" evidence="2">
    <location>
        <begin position="398"/>
        <end position="424"/>
    </location>
</feature>
<dbReference type="GO" id="GO:1990281">
    <property type="term" value="C:efflux pump complex"/>
    <property type="evidence" value="ECO:0007669"/>
    <property type="project" value="TreeGrafter"/>
</dbReference>
<dbReference type="EMBL" id="AP021875">
    <property type="protein sequence ID" value="BBO78666.1"/>
    <property type="molecule type" value="Genomic_DNA"/>
</dbReference>
<protein>
    <submittedName>
        <fullName evidence="4">Hemolysin D</fullName>
    </submittedName>
</protein>
<evidence type="ECO:0000256" key="1">
    <source>
        <dbReference type="ARBA" id="ARBA00009477"/>
    </source>
</evidence>
<evidence type="ECO:0000256" key="3">
    <source>
        <dbReference type="SAM" id="Phobius"/>
    </source>
</evidence>
<dbReference type="Gene3D" id="2.40.50.100">
    <property type="match status" value="1"/>
</dbReference>
<accession>A0A5K7Z9Y8</accession>
<dbReference type="Gene3D" id="2.40.420.20">
    <property type="match status" value="1"/>
</dbReference>
<dbReference type="PANTHER" id="PTHR30469">
    <property type="entry name" value="MULTIDRUG RESISTANCE PROTEIN MDTA"/>
    <property type="match status" value="1"/>
</dbReference>
<dbReference type="OrthoDB" id="9806939at2"/>
<dbReference type="Proteomes" id="UP000427769">
    <property type="component" value="Chromosome"/>
</dbReference>